<dbReference type="EMBL" id="JAEUGD010000064">
    <property type="protein sequence ID" value="MBL6448683.1"/>
    <property type="molecule type" value="Genomic_DNA"/>
</dbReference>
<dbReference type="AlphaFoldDB" id="A0A937KG02"/>
<evidence type="ECO:0000313" key="2">
    <source>
        <dbReference type="EMBL" id="MBL6448683.1"/>
    </source>
</evidence>
<organism evidence="2 3">
    <name type="scientific">Fulvivirga marina</name>
    <dbReference type="NCBI Taxonomy" id="2494733"/>
    <lineage>
        <taxon>Bacteria</taxon>
        <taxon>Pseudomonadati</taxon>
        <taxon>Bacteroidota</taxon>
        <taxon>Cytophagia</taxon>
        <taxon>Cytophagales</taxon>
        <taxon>Fulvivirgaceae</taxon>
        <taxon>Fulvivirga</taxon>
    </lineage>
</organism>
<keyword evidence="1" id="KW-0472">Membrane</keyword>
<sequence>MKKKECPSCAMEIDADCKVCPICGYEFPSFSKGIKWVAILLVLLFLLFFIL</sequence>
<dbReference type="RefSeq" id="WP_202858218.1">
    <property type="nucleotide sequence ID" value="NZ_JAEUGD010000064.1"/>
</dbReference>
<evidence type="ECO:0000256" key="1">
    <source>
        <dbReference type="SAM" id="Phobius"/>
    </source>
</evidence>
<proteinExistence type="predicted"/>
<keyword evidence="1" id="KW-0812">Transmembrane</keyword>
<dbReference type="Proteomes" id="UP000614216">
    <property type="component" value="Unassembled WGS sequence"/>
</dbReference>
<comment type="caution">
    <text evidence="2">The sequence shown here is derived from an EMBL/GenBank/DDBJ whole genome shotgun (WGS) entry which is preliminary data.</text>
</comment>
<evidence type="ECO:0000313" key="3">
    <source>
        <dbReference type="Proteomes" id="UP000614216"/>
    </source>
</evidence>
<feature type="transmembrane region" description="Helical" evidence="1">
    <location>
        <begin position="33"/>
        <end position="50"/>
    </location>
</feature>
<protein>
    <submittedName>
        <fullName evidence="2">Uncharacterized protein</fullName>
    </submittedName>
</protein>
<name>A0A937KG02_9BACT</name>
<keyword evidence="3" id="KW-1185">Reference proteome</keyword>
<reference evidence="2" key="1">
    <citation type="submission" date="2021-01" db="EMBL/GenBank/DDBJ databases">
        <title>Fulvivirga kasyanovii gen. nov., sp nov., a novel member of the phylum Bacteroidetes isolated from seawater in a mussel farm.</title>
        <authorList>
            <person name="Zhao L.-H."/>
            <person name="Wang Z.-J."/>
        </authorList>
    </citation>
    <scope>NUCLEOTIDE SEQUENCE</scope>
    <source>
        <strain evidence="2">29W222</strain>
    </source>
</reference>
<keyword evidence="1" id="KW-1133">Transmembrane helix</keyword>
<gene>
    <name evidence="2" type="ORF">JMN32_20390</name>
</gene>
<accession>A0A937KG02</accession>